<dbReference type="PROSITE" id="PS51170">
    <property type="entry name" value="CW"/>
    <property type="match status" value="2"/>
</dbReference>
<dbReference type="InterPro" id="IPR018337">
    <property type="entry name" value="Cell_wall/Cho-bd_repeat"/>
</dbReference>
<evidence type="ECO:0000259" key="3">
    <source>
        <dbReference type="PROSITE" id="PS51272"/>
    </source>
</evidence>
<protein>
    <recommendedName>
        <fullName evidence="3">SLH domain-containing protein</fullName>
    </recommendedName>
</protein>
<keyword evidence="1" id="KW-0677">Repeat</keyword>
<evidence type="ECO:0000313" key="4">
    <source>
        <dbReference type="EMBL" id="EMZ18467.1"/>
    </source>
</evidence>
<feature type="domain" description="SLH" evidence="3">
    <location>
        <begin position="122"/>
        <end position="185"/>
    </location>
</feature>
<dbReference type="Pfam" id="PF00395">
    <property type="entry name" value="SLH"/>
    <property type="match status" value="3"/>
</dbReference>
<dbReference type="Gene3D" id="2.10.270.10">
    <property type="entry name" value="Cholin Binding"/>
    <property type="match status" value="1"/>
</dbReference>
<dbReference type="InterPro" id="IPR001119">
    <property type="entry name" value="SLH_dom"/>
</dbReference>
<dbReference type="SUPFAM" id="SSF69360">
    <property type="entry name" value="Cell wall binding repeat"/>
    <property type="match status" value="1"/>
</dbReference>
<dbReference type="PROSITE" id="PS51272">
    <property type="entry name" value="SLH"/>
    <property type="match status" value="3"/>
</dbReference>
<name>N1ZNA7_9FIRM</name>
<dbReference type="EMBL" id="AQFT01000186">
    <property type="protein sequence ID" value="EMZ18467.1"/>
    <property type="molecule type" value="Genomic_DNA"/>
</dbReference>
<accession>N1ZNA7</accession>
<dbReference type="Pfam" id="PF01473">
    <property type="entry name" value="Choline_bind_1"/>
    <property type="match status" value="2"/>
</dbReference>
<dbReference type="STRING" id="1235802.C823_05797"/>
<dbReference type="PANTHER" id="PTHR43308:SF5">
    <property type="entry name" value="S-LAYER PROTEIN _ PEPTIDOGLYCAN ENDO-BETA-N-ACETYLGLUCOSAMINIDASE"/>
    <property type="match status" value="1"/>
</dbReference>
<organism evidence="4 5">
    <name type="scientific">Eubacterium plexicaudatum ASF492</name>
    <dbReference type="NCBI Taxonomy" id="1235802"/>
    <lineage>
        <taxon>Bacteria</taxon>
        <taxon>Bacillati</taxon>
        <taxon>Bacillota</taxon>
        <taxon>Clostridia</taxon>
        <taxon>Eubacteriales</taxon>
        <taxon>Eubacteriaceae</taxon>
        <taxon>Eubacterium</taxon>
    </lineage>
</organism>
<evidence type="ECO:0000256" key="2">
    <source>
        <dbReference type="PROSITE-ProRule" id="PRU00591"/>
    </source>
</evidence>
<proteinExistence type="predicted"/>
<dbReference type="AlphaFoldDB" id="N1ZNA7"/>
<feature type="repeat" description="Cell wall-binding" evidence="2">
    <location>
        <begin position="225"/>
        <end position="244"/>
    </location>
</feature>
<dbReference type="InterPro" id="IPR051465">
    <property type="entry name" value="Cell_Envelope_Struct_Comp"/>
</dbReference>
<feature type="domain" description="SLH" evidence="3">
    <location>
        <begin position="56"/>
        <end position="119"/>
    </location>
</feature>
<dbReference type="PANTHER" id="PTHR43308">
    <property type="entry name" value="OUTER MEMBRANE PROTEIN ALPHA-RELATED"/>
    <property type="match status" value="1"/>
</dbReference>
<dbReference type="HOGENOM" id="CLU_023907_2_0_9"/>
<dbReference type="PATRIC" id="fig|1235802.3.peg.6121"/>
<feature type="repeat" description="Cell wall-binding" evidence="2">
    <location>
        <begin position="204"/>
        <end position="223"/>
    </location>
</feature>
<gene>
    <name evidence="4" type="ORF">C823_05797</name>
</gene>
<evidence type="ECO:0000256" key="1">
    <source>
        <dbReference type="ARBA" id="ARBA00022737"/>
    </source>
</evidence>
<dbReference type="eggNOG" id="COG5263">
    <property type="taxonomic scope" value="Bacteria"/>
</dbReference>
<evidence type="ECO:0000313" key="5">
    <source>
        <dbReference type="Proteomes" id="UP000012589"/>
    </source>
</evidence>
<feature type="domain" description="SLH" evidence="3">
    <location>
        <begin position="1"/>
        <end position="54"/>
    </location>
</feature>
<sequence length="264" mass="29069">MDIQNHWAEDNIIFAASRGLLSGTGNNQISPDTGMTRGMFVTALGRLAGIDPNSYKTGKFTDVKADAYYAPYVNWAAEKGIVNGTSATTFSPDTNITREQMAVIMANYAKKLGYDLPAAHEAVTFADNAQISGWAAKEVKAMQQAGIMAGKGGNRFDPKGTATRAEVATVLRRFVEIVIDPQTAQGWMQNHSGSWQYMKNGKPVTGWLYDDKKWYWLDSNGWMFAGGFKQIDGKWYYFYADGSMSANTTIDGYTIGPDGVRKQK</sequence>
<dbReference type="Proteomes" id="UP000012589">
    <property type="component" value="Unassembled WGS sequence"/>
</dbReference>
<reference evidence="4 5" key="1">
    <citation type="journal article" date="2014" name="Genome Announc.">
        <title>Draft genome sequences of the altered schaedler flora, a defined bacterial community from gnotobiotic mice.</title>
        <authorList>
            <person name="Wannemuehler M.J."/>
            <person name="Overstreet A.M."/>
            <person name="Ward D.V."/>
            <person name="Phillips G.J."/>
        </authorList>
    </citation>
    <scope>NUCLEOTIDE SEQUENCE [LARGE SCALE GENOMIC DNA]</scope>
    <source>
        <strain evidence="4 5">ASF492</strain>
    </source>
</reference>
<comment type="caution">
    <text evidence="4">The sequence shown here is derived from an EMBL/GenBank/DDBJ whole genome shotgun (WGS) entry which is preliminary data.</text>
</comment>
<keyword evidence="5" id="KW-1185">Reference proteome</keyword>